<dbReference type="Proteomes" id="UP000192247">
    <property type="component" value="Unassembled WGS sequence"/>
</dbReference>
<feature type="compositionally biased region" description="Low complexity" evidence="10">
    <location>
        <begin position="71"/>
        <end position="80"/>
    </location>
</feature>
<keyword evidence="7" id="KW-0805">Transcription regulation</keyword>
<feature type="compositionally biased region" description="Polar residues" evidence="10">
    <location>
        <begin position="81"/>
        <end position="102"/>
    </location>
</feature>
<protein>
    <recommendedName>
        <fullName evidence="3">histone deacetylase</fullName>
        <ecNumber evidence="3">3.5.1.98</ecNumber>
    </recommendedName>
</protein>
<dbReference type="PANTHER" id="PTHR45364:SF12">
    <property type="entry name" value="HISTONE DEACETYLASE"/>
    <property type="match status" value="1"/>
</dbReference>
<feature type="region of interest" description="Disordered" evidence="10">
    <location>
        <begin position="1"/>
        <end position="103"/>
    </location>
</feature>
<gene>
    <name evidence="11" type="ORF">BIW11_03552</name>
</gene>
<evidence type="ECO:0000256" key="3">
    <source>
        <dbReference type="ARBA" id="ARBA00012111"/>
    </source>
</evidence>
<dbReference type="AlphaFoldDB" id="A0A1V9XJE2"/>
<evidence type="ECO:0000256" key="5">
    <source>
        <dbReference type="ARBA" id="ARBA00022801"/>
    </source>
</evidence>
<keyword evidence="9" id="KW-0539">Nucleus</keyword>
<dbReference type="EC" id="3.5.1.98" evidence="3"/>
<evidence type="ECO:0000256" key="8">
    <source>
        <dbReference type="ARBA" id="ARBA00023163"/>
    </source>
</evidence>
<keyword evidence="12" id="KW-1185">Reference proteome</keyword>
<accession>A0A1V9XJE2</accession>
<reference evidence="11 12" key="1">
    <citation type="journal article" date="2017" name="Gigascience">
        <title>Draft genome of the honey bee ectoparasitic mite, Tropilaelaps mercedesae, is shaped by the parasitic life history.</title>
        <authorList>
            <person name="Dong X."/>
            <person name="Armstrong S.D."/>
            <person name="Xia D."/>
            <person name="Makepeace B.L."/>
            <person name="Darby A.C."/>
            <person name="Kadowaki T."/>
        </authorList>
    </citation>
    <scope>NUCLEOTIDE SEQUENCE [LARGE SCALE GENOMIC DNA]</scope>
    <source>
        <strain evidence="11">Wuxi-XJTLU</strain>
    </source>
</reference>
<evidence type="ECO:0000256" key="2">
    <source>
        <dbReference type="ARBA" id="ARBA00007738"/>
    </source>
</evidence>
<evidence type="ECO:0000313" key="12">
    <source>
        <dbReference type="Proteomes" id="UP000192247"/>
    </source>
</evidence>
<keyword evidence="5" id="KW-0378">Hydrolase</keyword>
<proteinExistence type="inferred from homology"/>
<evidence type="ECO:0000256" key="6">
    <source>
        <dbReference type="ARBA" id="ARBA00022853"/>
    </source>
</evidence>
<feature type="region of interest" description="Disordered" evidence="10">
    <location>
        <begin position="136"/>
        <end position="171"/>
    </location>
</feature>
<name>A0A1V9XJE2_9ACAR</name>
<feature type="region of interest" description="Disordered" evidence="10">
    <location>
        <begin position="213"/>
        <end position="250"/>
    </location>
</feature>
<dbReference type="STRING" id="418985.A0A1V9XJE2"/>
<feature type="compositionally biased region" description="Gly residues" evidence="10">
    <location>
        <begin position="44"/>
        <end position="53"/>
    </location>
</feature>
<comment type="subcellular location">
    <subcellularLocation>
        <location evidence="1">Nucleus</location>
    </subcellularLocation>
</comment>
<comment type="similarity">
    <text evidence="2">Belongs to the histone deacetylase family. HD type 2 subfamily.</text>
</comment>
<sequence>MSAAGQPHDLDRQAQVQQLQDKDTAQAQQASNRKDSPGPTGVAGSTGAGGIVGSGKKDTSAVGGGGGGGSTAAAVAASSGQTNAGHNKTAQPGLQRTGSGSVSAEVKQKLAEFVLAKKQREAAQNGVPLRHPWTQRQQMSLDQSSPPPANGRPGASAVPGKSDFPLRKTASEPNLKVRSVLKQKVMNRSSPLLLRRRGEKLIRRRIPLSLDSQNYVSSEGSPPSAASAHSSLHSSLGSSNGTPISEELAPPGGALGMATLVPTASGNVSGAVLYQTPNQSACSVLPPAGQILEQSMLYSSPSMPNISLGRPSATQASPIIDGKMLMSEAQMRAMAAARLGLPLASHHVLQPTLAFCSQLPENTMMNDKLANIRPISGQHQANIRPTSGQSHGLTALCLIDGDVTPPTSPVFLHSGHLRSLEQQSGVGALLGTGLASSSGRPLSRPLARPDFNGRFCAPSAELNPPLFL</sequence>
<dbReference type="GO" id="GO:0141221">
    <property type="term" value="F:histone deacetylase activity, hydrolytic mechanism"/>
    <property type="evidence" value="ECO:0007669"/>
    <property type="project" value="UniProtKB-EC"/>
</dbReference>
<dbReference type="PANTHER" id="PTHR45364">
    <property type="entry name" value="HISTONE DEACETYLASE 9-RELATED"/>
    <property type="match status" value="1"/>
</dbReference>
<feature type="compositionally biased region" description="Low complexity" evidence="10">
    <location>
        <begin position="217"/>
        <end position="239"/>
    </location>
</feature>
<evidence type="ECO:0000313" key="11">
    <source>
        <dbReference type="EMBL" id="OQR73576.1"/>
    </source>
</evidence>
<keyword evidence="6" id="KW-0156">Chromatin regulator</keyword>
<evidence type="ECO:0000256" key="1">
    <source>
        <dbReference type="ARBA" id="ARBA00004123"/>
    </source>
</evidence>
<evidence type="ECO:0000256" key="10">
    <source>
        <dbReference type="SAM" id="MobiDB-lite"/>
    </source>
</evidence>
<keyword evidence="8" id="KW-0804">Transcription</keyword>
<evidence type="ECO:0000256" key="9">
    <source>
        <dbReference type="ARBA" id="ARBA00023242"/>
    </source>
</evidence>
<dbReference type="EMBL" id="MNPL01009699">
    <property type="protein sequence ID" value="OQR73576.1"/>
    <property type="molecule type" value="Genomic_DNA"/>
</dbReference>
<evidence type="ECO:0000256" key="4">
    <source>
        <dbReference type="ARBA" id="ARBA00022491"/>
    </source>
</evidence>
<keyword evidence="4" id="KW-0678">Repressor</keyword>
<dbReference type="GO" id="GO:0005634">
    <property type="term" value="C:nucleus"/>
    <property type="evidence" value="ECO:0007669"/>
    <property type="project" value="UniProtKB-SubCell"/>
</dbReference>
<organism evidence="11 12">
    <name type="scientific">Tropilaelaps mercedesae</name>
    <dbReference type="NCBI Taxonomy" id="418985"/>
    <lineage>
        <taxon>Eukaryota</taxon>
        <taxon>Metazoa</taxon>
        <taxon>Ecdysozoa</taxon>
        <taxon>Arthropoda</taxon>
        <taxon>Chelicerata</taxon>
        <taxon>Arachnida</taxon>
        <taxon>Acari</taxon>
        <taxon>Parasitiformes</taxon>
        <taxon>Mesostigmata</taxon>
        <taxon>Gamasina</taxon>
        <taxon>Dermanyssoidea</taxon>
        <taxon>Laelapidae</taxon>
        <taxon>Tropilaelaps</taxon>
    </lineage>
</organism>
<evidence type="ECO:0000256" key="7">
    <source>
        <dbReference type="ARBA" id="ARBA00023015"/>
    </source>
</evidence>
<dbReference type="InParanoid" id="A0A1V9XJE2"/>
<dbReference type="OrthoDB" id="424012at2759"/>
<comment type="caution">
    <text evidence="11">The sequence shown here is derived from an EMBL/GenBank/DDBJ whole genome shotgun (WGS) entry which is preliminary data.</text>
</comment>
<feature type="compositionally biased region" description="Polar residues" evidence="10">
    <location>
        <begin position="14"/>
        <end position="31"/>
    </location>
</feature>